<proteinExistence type="predicted"/>
<organism evidence="1 2">
    <name type="scientific">Lactuca virosa</name>
    <dbReference type="NCBI Taxonomy" id="75947"/>
    <lineage>
        <taxon>Eukaryota</taxon>
        <taxon>Viridiplantae</taxon>
        <taxon>Streptophyta</taxon>
        <taxon>Embryophyta</taxon>
        <taxon>Tracheophyta</taxon>
        <taxon>Spermatophyta</taxon>
        <taxon>Magnoliopsida</taxon>
        <taxon>eudicotyledons</taxon>
        <taxon>Gunneridae</taxon>
        <taxon>Pentapetalae</taxon>
        <taxon>asterids</taxon>
        <taxon>campanulids</taxon>
        <taxon>Asterales</taxon>
        <taxon>Asteraceae</taxon>
        <taxon>Cichorioideae</taxon>
        <taxon>Cichorieae</taxon>
        <taxon>Lactucinae</taxon>
        <taxon>Lactuca</taxon>
    </lineage>
</organism>
<dbReference type="AlphaFoldDB" id="A0AAU9N246"/>
<name>A0AAU9N246_9ASTR</name>
<gene>
    <name evidence="1" type="ORF">LVIROSA_LOCUS19562</name>
</gene>
<dbReference type="EMBL" id="CAKMRJ010003334">
    <property type="protein sequence ID" value="CAH1432942.1"/>
    <property type="molecule type" value="Genomic_DNA"/>
</dbReference>
<evidence type="ECO:0000313" key="1">
    <source>
        <dbReference type="EMBL" id="CAH1432942.1"/>
    </source>
</evidence>
<protein>
    <submittedName>
        <fullName evidence="1">Uncharacterized protein</fullName>
    </submittedName>
</protein>
<comment type="caution">
    <text evidence="1">The sequence shown here is derived from an EMBL/GenBank/DDBJ whole genome shotgun (WGS) entry which is preliminary data.</text>
</comment>
<sequence length="97" mass="11334">MVCQHFIQESQAILLFQHLFLRGTLARWKKNAPRFVDCWSIIHKERQSCMHLFHCNGGEPISVSVTEFSSSWFADLFICSPIHCWQMIWLKPAIRGG</sequence>
<reference evidence="1 2" key="1">
    <citation type="submission" date="2022-01" db="EMBL/GenBank/DDBJ databases">
        <authorList>
            <person name="Xiong W."/>
            <person name="Schranz E."/>
        </authorList>
    </citation>
    <scope>NUCLEOTIDE SEQUENCE [LARGE SCALE GENOMIC DNA]</scope>
</reference>
<keyword evidence="2" id="KW-1185">Reference proteome</keyword>
<accession>A0AAU9N246</accession>
<dbReference type="Proteomes" id="UP001157418">
    <property type="component" value="Unassembled WGS sequence"/>
</dbReference>
<evidence type="ECO:0000313" key="2">
    <source>
        <dbReference type="Proteomes" id="UP001157418"/>
    </source>
</evidence>